<feature type="compositionally biased region" description="Basic and acidic residues" evidence="1">
    <location>
        <begin position="24"/>
        <end position="33"/>
    </location>
</feature>
<comment type="caution">
    <text evidence="2">The sequence shown here is derived from an EMBL/GenBank/DDBJ whole genome shotgun (WGS) entry which is preliminary data.</text>
</comment>
<feature type="region of interest" description="Disordered" evidence="1">
    <location>
        <begin position="1"/>
        <end position="33"/>
    </location>
</feature>
<proteinExistence type="predicted"/>
<dbReference type="EMBL" id="AWUE01018942">
    <property type="protein sequence ID" value="OMO77410.1"/>
    <property type="molecule type" value="Genomic_DNA"/>
</dbReference>
<dbReference type="AlphaFoldDB" id="A0A1R3I4A7"/>
<gene>
    <name evidence="2" type="ORF">COLO4_25196</name>
</gene>
<evidence type="ECO:0000313" key="2">
    <source>
        <dbReference type="EMBL" id="OMO77410.1"/>
    </source>
</evidence>
<accession>A0A1R3I4A7</accession>
<evidence type="ECO:0000313" key="3">
    <source>
        <dbReference type="Proteomes" id="UP000187203"/>
    </source>
</evidence>
<evidence type="ECO:0000256" key="1">
    <source>
        <dbReference type="SAM" id="MobiDB-lite"/>
    </source>
</evidence>
<dbReference type="Proteomes" id="UP000187203">
    <property type="component" value="Unassembled WGS sequence"/>
</dbReference>
<protein>
    <submittedName>
        <fullName evidence="2">Uncharacterized protein</fullName>
    </submittedName>
</protein>
<keyword evidence="3" id="KW-1185">Reference proteome</keyword>
<name>A0A1R3I4A7_9ROSI</name>
<sequence length="33" mass="3703">MEGKNLVVQEIQPLNANEPIDGEPLNKKIVEKD</sequence>
<organism evidence="2 3">
    <name type="scientific">Corchorus olitorius</name>
    <dbReference type="NCBI Taxonomy" id="93759"/>
    <lineage>
        <taxon>Eukaryota</taxon>
        <taxon>Viridiplantae</taxon>
        <taxon>Streptophyta</taxon>
        <taxon>Embryophyta</taxon>
        <taxon>Tracheophyta</taxon>
        <taxon>Spermatophyta</taxon>
        <taxon>Magnoliopsida</taxon>
        <taxon>eudicotyledons</taxon>
        <taxon>Gunneridae</taxon>
        <taxon>Pentapetalae</taxon>
        <taxon>rosids</taxon>
        <taxon>malvids</taxon>
        <taxon>Malvales</taxon>
        <taxon>Malvaceae</taxon>
        <taxon>Grewioideae</taxon>
        <taxon>Apeibeae</taxon>
        <taxon>Corchorus</taxon>
    </lineage>
</organism>
<reference evidence="3" key="1">
    <citation type="submission" date="2013-09" db="EMBL/GenBank/DDBJ databases">
        <title>Corchorus olitorius genome sequencing.</title>
        <authorList>
            <person name="Alam M."/>
            <person name="Haque M.S."/>
            <person name="Islam M.S."/>
            <person name="Emdad E.M."/>
            <person name="Islam M.M."/>
            <person name="Ahmed B."/>
            <person name="Halim A."/>
            <person name="Hossen Q.M.M."/>
            <person name="Hossain M.Z."/>
            <person name="Ahmed R."/>
            <person name="Khan M.M."/>
            <person name="Islam R."/>
            <person name="Rashid M.M."/>
            <person name="Khan S.A."/>
            <person name="Rahman M.S."/>
            <person name="Alam M."/>
            <person name="Yahiya A.S."/>
            <person name="Khan M.S."/>
            <person name="Azam M.S."/>
            <person name="Haque T."/>
            <person name="Lashkar M.Z.H."/>
            <person name="Akhand A.I."/>
            <person name="Morshed G."/>
            <person name="Roy S."/>
            <person name="Uddin K.S."/>
            <person name="Rabeya T."/>
            <person name="Hossain A.S."/>
            <person name="Chowdhury A."/>
            <person name="Snigdha A.R."/>
            <person name="Mortoza M.S."/>
            <person name="Matin S.A."/>
            <person name="Hoque S.M.E."/>
            <person name="Islam M.K."/>
            <person name="Roy D.K."/>
            <person name="Haider R."/>
            <person name="Moosa M.M."/>
            <person name="Elias S.M."/>
            <person name="Hasan A.M."/>
            <person name="Jahan S."/>
            <person name="Shafiuddin M."/>
            <person name="Mahmood N."/>
            <person name="Shommy N.S."/>
        </authorList>
    </citation>
    <scope>NUCLEOTIDE SEQUENCE [LARGE SCALE GENOMIC DNA]</scope>
    <source>
        <strain evidence="3">cv. O-4</strain>
    </source>
</reference>